<proteinExistence type="predicted"/>
<keyword evidence="2" id="KW-1185">Reference proteome</keyword>
<dbReference type="STRING" id="1210086.GCA_001613105_04563"/>
<dbReference type="Proteomes" id="UP000254869">
    <property type="component" value="Unassembled WGS sequence"/>
</dbReference>
<evidence type="ECO:0000313" key="2">
    <source>
        <dbReference type="Proteomes" id="UP000254869"/>
    </source>
</evidence>
<organism evidence="1 2">
    <name type="scientific">Nocardia pseudobrasiliensis</name>
    <dbReference type="NCBI Taxonomy" id="45979"/>
    <lineage>
        <taxon>Bacteria</taxon>
        <taxon>Bacillati</taxon>
        <taxon>Actinomycetota</taxon>
        <taxon>Actinomycetes</taxon>
        <taxon>Mycobacteriales</taxon>
        <taxon>Nocardiaceae</taxon>
        <taxon>Nocardia</taxon>
    </lineage>
</organism>
<sequence length="117" mass="13341">MFKAEWACVVTGEEAHQEILSSYATRHRNHTDALFTLDYCIIQRGKYRGAKAIEVRLEGTRIGELTKAMTDRYSDLLDAAHHRGLVASCHGELVYDQKRGWQVTLSMPRNPQYSGRS</sequence>
<protein>
    <submittedName>
        <fullName evidence="1">Uncharacterized protein</fullName>
    </submittedName>
</protein>
<gene>
    <name evidence="1" type="ORF">DFR76_115117</name>
</gene>
<comment type="caution">
    <text evidence="1">The sequence shown here is derived from an EMBL/GenBank/DDBJ whole genome shotgun (WGS) entry which is preliminary data.</text>
</comment>
<dbReference type="EMBL" id="QQBC01000015">
    <property type="protein sequence ID" value="RDI60487.1"/>
    <property type="molecule type" value="Genomic_DNA"/>
</dbReference>
<name>A0A370HPU2_9NOCA</name>
<accession>A0A370HPU2</accession>
<reference evidence="1 2" key="1">
    <citation type="submission" date="2018-07" db="EMBL/GenBank/DDBJ databases">
        <title>Genomic Encyclopedia of Type Strains, Phase IV (KMG-IV): sequencing the most valuable type-strain genomes for metagenomic binning, comparative biology and taxonomic classification.</title>
        <authorList>
            <person name="Goeker M."/>
        </authorList>
    </citation>
    <scope>NUCLEOTIDE SEQUENCE [LARGE SCALE GENOMIC DNA]</scope>
    <source>
        <strain evidence="1 2">DSM 44290</strain>
    </source>
</reference>
<dbReference type="AlphaFoldDB" id="A0A370HPU2"/>
<evidence type="ECO:0000313" key="1">
    <source>
        <dbReference type="EMBL" id="RDI60487.1"/>
    </source>
</evidence>